<evidence type="ECO:0000313" key="1">
    <source>
        <dbReference type="EMBL" id="SMP56705.1"/>
    </source>
</evidence>
<dbReference type="EMBL" id="FXUG01000005">
    <property type="protein sequence ID" value="SMP56705.1"/>
    <property type="molecule type" value="Genomic_DNA"/>
</dbReference>
<protein>
    <submittedName>
        <fullName evidence="1">Uncharacterized protein</fullName>
    </submittedName>
</protein>
<organism evidence="1 2">
    <name type="scientific">Neorhodopirellula lusitana</name>
    <dbReference type="NCBI Taxonomy" id="445327"/>
    <lineage>
        <taxon>Bacteria</taxon>
        <taxon>Pseudomonadati</taxon>
        <taxon>Planctomycetota</taxon>
        <taxon>Planctomycetia</taxon>
        <taxon>Pirellulales</taxon>
        <taxon>Pirellulaceae</taxon>
        <taxon>Neorhodopirellula</taxon>
    </lineage>
</organism>
<evidence type="ECO:0000313" key="2">
    <source>
        <dbReference type="Proteomes" id="UP001158067"/>
    </source>
</evidence>
<gene>
    <name evidence="1" type="ORF">SAMN06265222_105194</name>
</gene>
<name>A0ABY1Q2Y1_9BACT</name>
<sequence>MMFREIATVQCRCIRWAMLLRTPVIALGMLFVPGWVVAQTPVDIEAEPIVYSDTPAENRITRLIAKIQSGETVLEADGATGYLKSLLRELEVPSSTQTLVFSKTSMQVRYISRRNPRAIYFNDDTFVGWVRGAPVIELSTFDPKLGAAFYTLNARPGLSSSGFPQFSGSLADDSQSDDSNAKLPLIRQAKYECLSCHATSMTQGVPGHVVRSVVPDFDGSIAAQRDSYVTDHTSPFSERWGGWYVTGKHGSMTHMGNAFLKGGRLDVSASGNRLSLRDEFATYDYLSPYSDIVALMVLEHQTQMHNSLTRANFLVRRQVAEHAESEPSDEACEEFGAQLQLYARDLIDGLLFRDETKLEEPIKGSFLFTHEFKRRGKPDKQGRSLREFDLQSRIFKYPCSYLIDSPAFENLHPLLKPVVLSRLQRVLTEGVDADRYPHLEQETKTAIAEILQDMGVLEEAAS</sequence>
<proteinExistence type="predicted"/>
<dbReference type="RefSeq" id="WP_283432658.1">
    <property type="nucleotide sequence ID" value="NZ_FXUG01000005.1"/>
</dbReference>
<keyword evidence="2" id="KW-1185">Reference proteome</keyword>
<dbReference type="Proteomes" id="UP001158067">
    <property type="component" value="Unassembled WGS sequence"/>
</dbReference>
<reference evidence="1 2" key="1">
    <citation type="submission" date="2017-05" db="EMBL/GenBank/DDBJ databases">
        <authorList>
            <person name="Varghese N."/>
            <person name="Submissions S."/>
        </authorList>
    </citation>
    <scope>NUCLEOTIDE SEQUENCE [LARGE SCALE GENOMIC DNA]</scope>
    <source>
        <strain evidence="1 2">DSM 25457</strain>
    </source>
</reference>
<comment type="caution">
    <text evidence="1">The sequence shown here is derived from an EMBL/GenBank/DDBJ whole genome shotgun (WGS) entry which is preliminary data.</text>
</comment>
<accession>A0ABY1Q2Y1</accession>